<dbReference type="Pfam" id="PF00106">
    <property type="entry name" value="adh_short"/>
    <property type="match status" value="1"/>
</dbReference>
<dbReference type="InterPro" id="IPR036291">
    <property type="entry name" value="NAD(P)-bd_dom_sf"/>
</dbReference>
<accession>A0A0V7ZZG3</accession>
<dbReference type="CDD" id="cd05374">
    <property type="entry name" value="17beta-HSD-like_SDR_c"/>
    <property type="match status" value="1"/>
</dbReference>
<evidence type="ECO:0000313" key="4">
    <source>
        <dbReference type="EMBL" id="KST67644.1"/>
    </source>
</evidence>
<sequence length="281" mass="30456">MSNVNTHKLVALVTGASSGIGKEIAKQLLDDGYVVYAAARRVEKMTDLEKQGAIATKMDITDEDDVINLVEKIKQHHGGVDVLVNNAGFGSYGAMEDTTIDDAKYQFDVNLFGLARLTQAVLPYMRKKKAGRIVNISSMGGKIYIPMGSWYHATKHALEGWSDCLRLELDPFGIDVIIIEPGVIKTEFGTTMLGPMLGRSGSSAYKSMANAVAEATKNSYEQGGGGSDPSLIAKTVSKALKARKPKTRYAVGQFAKPLMFVRKWLGDGIFDKVILNAMNVS</sequence>
<dbReference type="OrthoDB" id="9775296at2"/>
<dbReference type="AlphaFoldDB" id="A0A0V7ZZG3"/>
<evidence type="ECO:0000256" key="1">
    <source>
        <dbReference type="ARBA" id="ARBA00006484"/>
    </source>
</evidence>
<dbReference type="InterPro" id="IPR002347">
    <property type="entry name" value="SDR_fam"/>
</dbReference>
<dbReference type="EMBL" id="LMTZ01000013">
    <property type="protein sequence ID" value="KST69854.1"/>
    <property type="molecule type" value="Genomic_DNA"/>
</dbReference>
<dbReference type="GO" id="GO:0016491">
    <property type="term" value="F:oxidoreductase activity"/>
    <property type="evidence" value="ECO:0007669"/>
    <property type="project" value="UniProtKB-KW"/>
</dbReference>
<gene>
    <name evidence="4" type="ORF">BC008_31030</name>
    <name evidence="5" type="ORF">BC008_35820</name>
</gene>
<keyword evidence="6" id="KW-1185">Reference proteome</keyword>
<comment type="caution">
    <text evidence="5">The sequence shown here is derived from an EMBL/GenBank/DDBJ whole genome shotgun (WGS) entry which is preliminary data.</text>
</comment>
<keyword evidence="2" id="KW-0560">Oxidoreductase</keyword>
<evidence type="ECO:0000256" key="3">
    <source>
        <dbReference type="RuleBase" id="RU000363"/>
    </source>
</evidence>
<dbReference type="Gene3D" id="3.40.50.720">
    <property type="entry name" value="NAD(P)-binding Rossmann-like Domain"/>
    <property type="match status" value="1"/>
</dbReference>
<comment type="similarity">
    <text evidence="1 3">Belongs to the short-chain dehydrogenases/reductases (SDR) family.</text>
</comment>
<dbReference type="EMBL" id="LMTZ01000086">
    <property type="protein sequence ID" value="KST67644.1"/>
    <property type="molecule type" value="Genomic_DNA"/>
</dbReference>
<dbReference type="PRINTS" id="PR00081">
    <property type="entry name" value="GDHRDH"/>
</dbReference>
<name>A0A0V7ZZG3_9CYAN</name>
<dbReference type="PANTHER" id="PTHR44169:SF6">
    <property type="entry name" value="NADPH-DEPENDENT 1-ACYLDIHYDROXYACETONE PHOSPHATE REDUCTASE"/>
    <property type="match status" value="1"/>
</dbReference>
<evidence type="ECO:0000256" key="2">
    <source>
        <dbReference type="ARBA" id="ARBA00023002"/>
    </source>
</evidence>
<organism evidence="5 6">
    <name type="scientific">Mastigocoleus testarum BC008</name>
    <dbReference type="NCBI Taxonomy" id="371196"/>
    <lineage>
        <taxon>Bacteria</taxon>
        <taxon>Bacillati</taxon>
        <taxon>Cyanobacteriota</taxon>
        <taxon>Cyanophyceae</taxon>
        <taxon>Nostocales</taxon>
        <taxon>Hapalosiphonaceae</taxon>
        <taxon>Mastigocoleus</taxon>
    </lineage>
</organism>
<dbReference type="SUPFAM" id="SSF51735">
    <property type="entry name" value="NAD(P)-binding Rossmann-fold domains"/>
    <property type="match status" value="1"/>
</dbReference>
<dbReference type="Proteomes" id="UP000053372">
    <property type="component" value="Unassembled WGS sequence"/>
</dbReference>
<evidence type="ECO:0000313" key="5">
    <source>
        <dbReference type="EMBL" id="KST69854.1"/>
    </source>
</evidence>
<dbReference type="RefSeq" id="WP_036265360.1">
    <property type="nucleotide sequence ID" value="NZ_LMTZ01000013.1"/>
</dbReference>
<proteinExistence type="inferred from homology"/>
<protein>
    <submittedName>
        <fullName evidence="5">Short-chain dehydrogenase</fullName>
    </submittedName>
</protein>
<reference evidence="5 6" key="1">
    <citation type="journal article" date="2015" name="Genome Announc.">
        <title>Draft Genome of the Euendolithic (true boring) Cyanobacterium Mastigocoleus testarum strain BC008.</title>
        <authorList>
            <person name="Guida B.S."/>
            <person name="Garcia-Pichel F."/>
        </authorList>
    </citation>
    <scope>NUCLEOTIDE SEQUENCE [LARGE SCALE GENOMIC DNA]</scope>
    <source>
        <strain evidence="5 6">BC008</strain>
    </source>
</reference>
<dbReference type="PRINTS" id="PR00080">
    <property type="entry name" value="SDRFAMILY"/>
</dbReference>
<dbReference type="NCBIfam" id="NF004826">
    <property type="entry name" value="PRK06182.1"/>
    <property type="match status" value="1"/>
</dbReference>
<dbReference type="PANTHER" id="PTHR44169">
    <property type="entry name" value="NADPH-DEPENDENT 1-ACYLDIHYDROXYACETONE PHOSPHATE REDUCTASE"/>
    <property type="match status" value="1"/>
</dbReference>
<evidence type="ECO:0000313" key="6">
    <source>
        <dbReference type="Proteomes" id="UP000053372"/>
    </source>
</evidence>